<sequence length="52" mass="5678">MDVLNKGLKVMDSTAISMCMDNDVDLVVFNMNEKGNIEKAVKGEVEGTTITK</sequence>
<dbReference type="SUPFAM" id="SSF53633">
    <property type="entry name" value="Carbamate kinase-like"/>
    <property type="match status" value="1"/>
</dbReference>
<dbReference type="PANTHER" id="PTHR42833">
    <property type="entry name" value="URIDYLATE KINASE"/>
    <property type="match status" value="1"/>
</dbReference>
<evidence type="ECO:0000256" key="1">
    <source>
        <dbReference type="ARBA" id="ARBA00022679"/>
    </source>
</evidence>
<dbReference type="InterPro" id="IPR036393">
    <property type="entry name" value="AceGlu_kinase-like_sf"/>
</dbReference>
<evidence type="ECO:0000256" key="3">
    <source>
        <dbReference type="ARBA" id="ARBA00022777"/>
    </source>
</evidence>
<evidence type="ECO:0000313" key="5">
    <source>
        <dbReference type="EMBL" id="EJW91940.1"/>
    </source>
</evidence>
<dbReference type="GO" id="GO:0033862">
    <property type="term" value="F:UMP kinase activity"/>
    <property type="evidence" value="ECO:0007669"/>
    <property type="project" value="TreeGrafter"/>
</dbReference>
<dbReference type="GO" id="GO:0006225">
    <property type="term" value="P:UDP biosynthetic process"/>
    <property type="evidence" value="ECO:0007669"/>
    <property type="project" value="TreeGrafter"/>
</dbReference>
<name>J9BWJ5_9ZZZZ</name>
<dbReference type="GO" id="GO:0005524">
    <property type="term" value="F:ATP binding"/>
    <property type="evidence" value="ECO:0007669"/>
    <property type="project" value="UniProtKB-KW"/>
</dbReference>
<protein>
    <submittedName>
        <fullName evidence="5">Uridylate kinase</fullName>
    </submittedName>
</protein>
<accession>J9BWJ5</accession>
<dbReference type="EMBL" id="AMCI01007848">
    <property type="protein sequence ID" value="EJW91940.1"/>
    <property type="molecule type" value="Genomic_DNA"/>
</dbReference>
<keyword evidence="4" id="KW-0067">ATP-binding</keyword>
<dbReference type="Gene3D" id="3.40.1160.10">
    <property type="entry name" value="Acetylglutamate kinase-like"/>
    <property type="match status" value="1"/>
</dbReference>
<proteinExistence type="predicted"/>
<keyword evidence="3 5" id="KW-0418">Kinase</keyword>
<dbReference type="PANTHER" id="PTHR42833:SF4">
    <property type="entry name" value="URIDYLATE KINASE PUMPKIN, CHLOROPLASTIC"/>
    <property type="match status" value="1"/>
</dbReference>
<reference evidence="5" key="1">
    <citation type="journal article" date="2012" name="PLoS ONE">
        <title>Gene sets for utilization of primary and secondary nutrition supplies in the distal gut of endangered iberian lynx.</title>
        <authorList>
            <person name="Alcaide M."/>
            <person name="Messina E."/>
            <person name="Richter M."/>
            <person name="Bargiela R."/>
            <person name="Peplies J."/>
            <person name="Huws S.A."/>
            <person name="Newbold C.J."/>
            <person name="Golyshin P.N."/>
            <person name="Simon M.A."/>
            <person name="Lopez G."/>
            <person name="Yakimov M.M."/>
            <person name="Ferrer M."/>
        </authorList>
    </citation>
    <scope>NUCLEOTIDE SEQUENCE</scope>
</reference>
<evidence type="ECO:0000256" key="2">
    <source>
        <dbReference type="ARBA" id="ARBA00022741"/>
    </source>
</evidence>
<keyword evidence="2" id="KW-0547">Nucleotide-binding</keyword>
<comment type="caution">
    <text evidence="5">The sequence shown here is derived from an EMBL/GenBank/DDBJ whole genome shotgun (WGS) entry which is preliminary data.</text>
</comment>
<keyword evidence="1" id="KW-0808">Transferase</keyword>
<gene>
    <name evidence="5" type="ORF">EVA_19954</name>
</gene>
<dbReference type="AlphaFoldDB" id="J9BWJ5"/>
<organism evidence="5">
    <name type="scientific">gut metagenome</name>
    <dbReference type="NCBI Taxonomy" id="749906"/>
    <lineage>
        <taxon>unclassified sequences</taxon>
        <taxon>metagenomes</taxon>
        <taxon>organismal metagenomes</taxon>
    </lineage>
</organism>
<evidence type="ECO:0000256" key="4">
    <source>
        <dbReference type="ARBA" id="ARBA00022840"/>
    </source>
</evidence>